<keyword evidence="2" id="KW-0813">Transport</keyword>
<evidence type="ECO:0000256" key="3">
    <source>
        <dbReference type="ARBA" id="ARBA00023055"/>
    </source>
</evidence>
<keyword evidence="8" id="KW-1185">Reference proteome</keyword>
<evidence type="ECO:0000256" key="2">
    <source>
        <dbReference type="ARBA" id="ARBA00022448"/>
    </source>
</evidence>
<organism evidence="7 8">
    <name type="scientific">Protomyces lactucae-debilis</name>
    <dbReference type="NCBI Taxonomy" id="2754530"/>
    <lineage>
        <taxon>Eukaryota</taxon>
        <taxon>Fungi</taxon>
        <taxon>Dikarya</taxon>
        <taxon>Ascomycota</taxon>
        <taxon>Taphrinomycotina</taxon>
        <taxon>Taphrinomycetes</taxon>
        <taxon>Taphrinales</taxon>
        <taxon>Protomycetaceae</taxon>
        <taxon>Protomyces</taxon>
    </lineage>
</organism>
<comment type="caution">
    <text evidence="7">The sequence shown here is derived from an EMBL/GenBank/DDBJ whole genome shotgun (WGS) entry which is preliminary data.</text>
</comment>
<dbReference type="Pfam" id="PF01237">
    <property type="entry name" value="Oxysterol_BP"/>
    <property type="match status" value="1"/>
</dbReference>
<dbReference type="PANTHER" id="PTHR10972:SF102">
    <property type="entry name" value="OXYSTEROL-BINDING PROTEIN"/>
    <property type="match status" value="1"/>
</dbReference>
<dbReference type="FunFam" id="2.40.160.120:FF:000007">
    <property type="entry name" value="Oxysterol binding protein"/>
    <property type="match status" value="1"/>
</dbReference>
<dbReference type="EMBL" id="MCFI01000013">
    <property type="protein sequence ID" value="ORY80471.1"/>
    <property type="molecule type" value="Genomic_DNA"/>
</dbReference>
<proteinExistence type="inferred from homology"/>
<dbReference type="AlphaFoldDB" id="A0A1Y2F993"/>
<feature type="compositionally biased region" description="Low complexity" evidence="6">
    <location>
        <begin position="377"/>
        <end position="394"/>
    </location>
</feature>
<dbReference type="GO" id="GO:0016020">
    <property type="term" value="C:membrane"/>
    <property type="evidence" value="ECO:0007669"/>
    <property type="project" value="TreeGrafter"/>
</dbReference>
<protein>
    <recommendedName>
        <fullName evidence="9">Oxysterol-binding protein</fullName>
    </recommendedName>
</protein>
<dbReference type="GO" id="GO:0032541">
    <property type="term" value="C:cortical endoplasmic reticulum"/>
    <property type="evidence" value="ECO:0007669"/>
    <property type="project" value="TreeGrafter"/>
</dbReference>
<dbReference type="GO" id="GO:0061024">
    <property type="term" value="P:membrane organization"/>
    <property type="evidence" value="ECO:0007669"/>
    <property type="project" value="UniProtKB-ARBA"/>
</dbReference>
<name>A0A1Y2F993_PROLT</name>
<dbReference type="Proteomes" id="UP000193685">
    <property type="component" value="Unassembled WGS sequence"/>
</dbReference>
<evidence type="ECO:0000313" key="8">
    <source>
        <dbReference type="Proteomes" id="UP000193685"/>
    </source>
</evidence>
<gene>
    <name evidence="7" type="ORF">BCR37DRAFT_381143</name>
</gene>
<dbReference type="GO" id="GO:0005829">
    <property type="term" value="C:cytosol"/>
    <property type="evidence" value="ECO:0007669"/>
    <property type="project" value="TreeGrafter"/>
</dbReference>
<evidence type="ECO:0000256" key="6">
    <source>
        <dbReference type="SAM" id="MobiDB-lite"/>
    </source>
</evidence>
<feature type="compositionally biased region" description="Basic and acidic residues" evidence="6">
    <location>
        <begin position="325"/>
        <end position="337"/>
    </location>
</feature>
<dbReference type="SUPFAM" id="SSF144000">
    <property type="entry name" value="Oxysterol-binding protein-like"/>
    <property type="match status" value="1"/>
</dbReference>
<feature type="region of interest" description="Disordered" evidence="6">
    <location>
        <begin position="374"/>
        <end position="466"/>
    </location>
</feature>
<dbReference type="GO" id="GO:0032934">
    <property type="term" value="F:sterol binding"/>
    <property type="evidence" value="ECO:0007669"/>
    <property type="project" value="TreeGrafter"/>
</dbReference>
<dbReference type="InterPro" id="IPR018494">
    <property type="entry name" value="Oxysterol-bd_CS"/>
</dbReference>
<comment type="similarity">
    <text evidence="1 5">Belongs to the OSBP family.</text>
</comment>
<reference evidence="7 8" key="1">
    <citation type="submission" date="2016-07" db="EMBL/GenBank/DDBJ databases">
        <title>Pervasive Adenine N6-methylation of Active Genes in Fungi.</title>
        <authorList>
            <consortium name="DOE Joint Genome Institute"/>
            <person name="Mondo S.J."/>
            <person name="Dannebaum R.O."/>
            <person name="Kuo R.C."/>
            <person name="Labutti K."/>
            <person name="Haridas S."/>
            <person name="Kuo A."/>
            <person name="Salamov A."/>
            <person name="Ahrendt S.R."/>
            <person name="Lipzen A."/>
            <person name="Sullivan W."/>
            <person name="Andreopoulos W.B."/>
            <person name="Clum A."/>
            <person name="Lindquist E."/>
            <person name="Daum C."/>
            <person name="Ramamoorthy G.K."/>
            <person name="Gryganskyi A."/>
            <person name="Culley D."/>
            <person name="Magnuson J.K."/>
            <person name="James T.Y."/>
            <person name="O'Malley M.A."/>
            <person name="Stajich J.E."/>
            <person name="Spatafora J.W."/>
            <person name="Visel A."/>
            <person name="Grigoriev I.V."/>
        </authorList>
    </citation>
    <scope>NUCLEOTIDE SEQUENCE [LARGE SCALE GENOMIC DNA]</scope>
    <source>
        <strain evidence="7 8">12-1054</strain>
    </source>
</reference>
<dbReference type="Gene3D" id="3.30.70.3490">
    <property type="match status" value="1"/>
</dbReference>
<dbReference type="PROSITE" id="PS01013">
    <property type="entry name" value="OSBP"/>
    <property type="match status" value="1"/>
</dbReference>
<keyword evidence="3" id="KW-0445">Lipid transport</keyword>
<evidence type="ECO:0008006" key="9">
    <source>
        <dbReference type="Google" id="ProtNLM"/>
    </source>
</evidence>
<dbReference type="FunFam" id="1.10.287.2720:FF:000001">
    <property type="entry name" value="Oxysterol-binding OBPalpha"/>
    <property type="match status" value="1"/>
</dbReference>
<dbReference type="InterPro" id="IPR037239">
    <property type="entry name" value="OSBP_sf"/>
</dbReference>
<feature type="region of interest" description="Disordered" evidence="6">
    <location>
        <begin position="325"/>
        <end position="347"/>
    </location>
</feature>
<sequence>MGKHDDSGEVALEDDQKSIIMGIIGQLRPGMDLSRITLPTFVLEPKSMLERITNFMAHPEFLLPIPQIDDPVKRFVEVVRFYMAGWHIRPAGVRKPLNPILGEYFAGYWKFQNNTTALYIAEQVSHHPPISAYFYYSPENHIRVDGVLKPRSKFLGNSAASIMEGEALLTFTNLKETYSLSQPNMYARGILFGKMRMELGDHSTVRCEQTGLVAEIEFKTKGFISGKYDTVSGIIRNEKTGDKLFEIEGKWCEKMTIKDLHTKKTETFFDATGAQETPISAKATDKMNPVESRRLWHETIEAVKARDQVRATNAKSVIEDAQRDKAKARADAGEEWHPQFFDKTGPEDYVFKGSQGKTGEQLKHLMEEMAGGITQETTSTSHASPTTTSSAPVSQPGRVPTPTRTLQYTTQQPASPSAPQPGALPHAATPGGSPAAPGLKPSLHPVDSENQVFVDAQESFDKLTVS</sequence>
<evidence type="ECO:0000256" key="4">
    <source>
        <dbReference type="ARBA" id="ARBA00023121"/>
    </source>
</evidence>
<feature type="compositionally biased region" description="Low complexity" evidence="6">
    <location>
        <begin position="411"/>
        <end position="438"/>
    </location>
</feature>
<dbReference type="Gene3D" id="1.10.287.2720">
    <property type="match status" value="1"/>
</dbReference>
<evidence type="ECO:0000256" key="5">
    <source>
        <dbReference type="RuleBase" id="RU003844"/>
    </source>
</evidence>
<dbReference type="STRING" id="56484.A0A1Y2F993"/>
<dbReference type="InterPro" id="IPR000648">
    <property type="entry name" value="Oxysterol-bd"/>
</dbReference>
<accession>A0A1Y2F993</accession>
<dbReference type="OMA" id="RYDYPNG"/>
<keyword evidence="4" id="KW-0446">Lipid-binding</keyword>
<dbReference type="OrthoDB" id="14833at2759"/>
<dbReference type="Gene3D" id="2.40.160.120">
    <property type="match status" value="1"/>
</dbReference>
<evidence type="ECO:0000256" key="1">
    <source>
        <dbReference type="ARBA" id="ARBA00008842"/>
    </source>
</evidence>
<dbReference type="GeneID" id="63786223"/>
<evidence type="ECO:0000313" key="7">
    <source>
        <dbReference type="EMBL" id="ORY80471.1"/>
    </source>
</evidence>
<dbReference type="GO" id="GO:0006869">
    <property type="term" value="P:lipid transport"/>
    <property type="evidence" value="ECO:0007669"/>
    <property type="project" value="UniProtKB-KW"/>
</dbReference>
<dbReference type="PANTHER" id="PTHR10972">
    <property type="entry name" value="OXYSTEROL-BINDING PROTEIN-RELATED"/>
    <property type="match status" value="1"/>
</dbReference>
<dbReference type="RefSeq" id="XP_040724359.1">
    <property type="nucleotide sequence ID" value="XM_040869624.1"/>
</dbReference>